<dbReference type="InterPro" id="IPR042240">
    <property type="entry name" value="CHASE_sf"/>
</dbReference>
<dbReference type="Proteomes" id="UP000235828">
    <property type="component" value="Chromosome B"/>
</dbReference>
<evidence type="ECO:0000259" key="6">
    <source>
        <dbReference type="PROSITE" id="PS50839"/>
    </source>
</evidence>
<dbReference type="Gene3D" id="3.30.70.270">
    <property type="match status" value="1"/>
</dbReference>
<keyword evidence="4 5" id="KW-0472">Membrane</keyword>
<proteinExistence type="predicted"/>
<sequence>MLSILNKKVNVLFLMLSFFYMVFAIFVVGVVTTYFVQNEAAKVESALRNNLALVRSNFEASIYMDTYLADSLATVVTIDPNLATNNWPTVAGKLYRKSKFVRNVALAPNDIISHVYPLKGNEKAIGLDYRTVPAQYKSILTVKKMQKVYISGPVDLVQGGKGLIARFPIFSDYPENEVYWGSVSVVMDYNKLIDSAGLVGFEGAEIAIRKLVTGSGPDRVFYGDSRLFERQDVLHQIHLPSVSWQLAASLNTKDVEQLRYVRKIVALIGILTAFLVYSLVFLLYRNFIIAHKASLHDELTNLPNRRFLIAMLKRQMTKDAAKSSFALLNIDLNRFKQVNDSHGHEAGDVLLKHIATLLQHSVRTSDVVARFGGDEFTVLLYRVSDADKVSKIIAKIRGQIEASPIIFDGHEIKPSLSIGYTIYDGQETTITELLSEADKSMYANKNALKLKLASKAV</sequence>
<feature type="transmembrane region" description="Helical" evidence="5">
    <location>
        <begin position="12"/>
        <end position="36"/>
    </location>
</feature>
<keyword evidence="9" id="KW-1185">Reference proteome</keyword>
<feature type="domain" description="GGDEF" evidence="7">
    <location>
        <begin position="323"/>
        <end position="457"/>
    </location>
</feature>
<dbReference type="AlphaFoldDB" id="A0A2N8ZJ36"/>
<name>A0A2N8ZJ36_9VIBR</name>
<dbReference type="CDD" id="cd01949">
    <property type="entry name" value="GGDEF"/>
    <property type="match status" value="1"/>
</dbReference>
<comment type="subcellular location">
    <subcellularLocation>
        <location evidence="1">Membrane</location>
    </subcellularLocation>
</comment>
<protein>
    <submittedName>
        <fullName evidence="8">Diguanylate cyclase</fullName>
    </submittedName>
</protein>
<gene>
    <name evidence="8" type="ORF">VTAP4600_B0317</name>
</gene>
<evidence type="ECO:0000256" key="5">
    <source>
        <dbReference type="SAM" id="Phobius"/>
    </source>
</evidence>
<dbReference type="PROSITE" id="PS50839">
    <property type="entry name" value="CHASE"/>
    <property type="match status" value="1"/>
</dbReference>
<reference evidence="8 9" key="1">
    <citation type="submission" date="2017-10" db="EMBL/GenBank/DDBJ databases">
        <authorList>
            <person name="Banno H."/>
            <person name="Chua N.-H."/>
        </authorList>
    </citation>
    <scope>NUCLEOTIDE SEQUENCE [LARGE SCALE GENOMIC DNA]</scope>
    <source>
        <strain evidence="8">Vibrio tapetis CECT4600</strain>
    </source>
</reference>
<dbReference type="SUPFAM" id="SSF55073">
    <property type="entry name" value="Nucleotide cyclase"/>
    <property type="match status" value="1"/>
</dbReference>
<dbReference type="InterPro" id="IPR006189">
    <property type="entry name" value="CHASE_dom"/>
</dbReference>
<dbReference type="InterPro" id="IPR052163">
    <property type="entry name" value="DGC-Regulatory_Protein"/>
</dbReference>
<dbReference type="Pfam" id="PF00990">
    <property type="entry name" value="GGDEF"/>
    <property type="match status" value="1"/>
</dbReference>
<dbReference type="PANTHER" id="PTHR46663">
    <property type="entry name" value="DIGUANYLATE CYCLASE DGCT-RELATED"/>
    <property type="match status" value="1"/>
</dbReference>
<dbReference type="EMBL" id="LT960612">
    <property type="protein sequence ID" value="SON51928.1"/>
    <property type="molecule type" value="Genomic_DNA"/>
</dbReference>
<dbReference type="PANTHER" id="PTHR46663:SF2">
    <property type="entry name" value="GGDEF DOMAIN-CONTAINING PROTEIN"/>
    <property type="match status" value="1"/>
</dbReference>
<feature type="transmembrane region" description="Helical" evidence="5">
    <location>
        <begin position="264"/>
        <end position="284"/>
    </location>
</feature>
<organism evidence="8 9">
    <name type="scientific">Vibrio tapetis subsp. tapetis</name>
    <dbReference type="NCBI Taxonomy" id="1671868"/>
    <lineage>
        <taxon>Bacteria</taxon>
        <taxon>Pseudomonadati</taxon>
        <taxon>Pseudomonadota</taxon>
        <taxon>Gammaproteobacteria</taxon>
        <taxon>Vibrionales</taxon>
        <taxon>Vibrionaceae</taxon>
        <taxon>Vibrio</taxon>
    </lineage>
</organism>
<feature type="domain" description="CHASE" evidence="6">
    <location>
        <begin position="111"/>
        <end position="247"/>
    </location>
</feature>
<keyword evidence="3 5" id="KW-1133">Transmembrane helix</keyword>
<evidence type="ECO:0000313" key="8">
    <source>
        <dbReference type="EMBL" id="SON51928.1"/>
    </source>
</evidence>
<dbReference type="KEGG" id="vta:B0317"/>
<dbReference type="SMART" id="SM00267">
    <property type="entry name" value="GGDEF"/>
    <property type="match status" value="1"/>
</dbReference>
<dbReference type="SMART" id="SM01079">
    <property type="entry name" value="CHASE"/>
    <property type="match status" value="1"/>
</dbReference>
<evidence type="ECO:0000259" key="7">
    <source>
        <dbReference type="PROSITE" id="PS50887"/>
    </source>
</evidence>
<dbReference type="OrthoDB" id="9812260at2"/>
<dbReference type="NCBIfam" id="TIGR00254">
    <property type="entry name" value="GGDEF"/>
    <property type="match status" value="1"/>
</dbReference>
<evidence type="ECO:0000256" key="4">
    <source>
        <dbReference type="ARBA" id="ARBA00023136"/>
    </source>
</evidence>
<dbReference type="GO" id="GO:0003824">
    <property type="term" value="F:catalytic activity"/>
    <property type="evidence" value="ECO:0007669"/>
    <property type="project" value="UniProtKB-ARBA"/>
</dbReference>
<keyword evidence="2 5" id="KW-0812">Transmembrane</keyword>
<dbReference type="InterPro" id="IPR000160">
    <property type="entry name" value="GGDEF_dom"/>
</dbReference>
<dbReference type="Pfam" id="PF03924">
    <property type="entry name" value="CHASE"/>
    <property type="match status" value="1"/>
</dbReference>
<dbReference type="GO" id="GO:0007165">
    <property type="term" value="P:signal transduction"/>
    <property type="evidence" value="ECO:0007669"/>
    <property type="project" value="UniProtKB-ARBA"/>
</dbReference>
<dbReference type="PROSITE" id="PS50887">
    <property type="entry name" value="GGDEF"/>
    <property type="match status" value="1"/>
</dbReference>
<dbReference type="GO" id="GO:0016020">
    <property type="term" value="C:membrane"/>
    <property type="evidence" value="ECO:0007669"/>
    <property type="project" value="UniProtKB-SubCell"/>
</dbReference>
<dbReference type="Gene3D" id="3.30.450.350">
    <property type="entry name" value="CHASE domain"/>
    <property type="match status" value="1"/>
</dbReference>
<dbReference type="InterPro" id="IPR043128">
    <property type="entry name" value="Rev_trsase/Diguanyl_cyclase"/>
</dbReference>
<evidence type="ECO:0000256" key="2">
    <source>
        <dbReference type="ARBA" id="ARBA00022692"/>
    </source>
</evidence>
<accession>A0A2N8ZJ36</accession>
<dbReference type="RefSeq" id="WP_102524290.1">
    <property type="nucleotide sequence ID" value="NZ_LT960612.1"/>
</dbReference>
<evidence type="ECO:0000256" key="1">
    <source>
        <dbReference type="ARBA" id="ARBA00004370"/>
    </source>
</evidence>
<evidence type="ECO:0000256" key="3">
    <source>
        <dbReference type="ARBA" id="ARBA00022989"/>
    </source>
</evidence>
<evidence type="ECO:0000313" key="9">
    <source>
        <dbReference type="Proteomes" id="UP000235828"/>
    </source>
</evidence>
<dbReference type="InterPro" id="IPR029787">
    <property type="entry name" value="Nucleotide_cyclase"/>
</dbReference>